<keyword evidence="10" id="KW-1185">Reference proteome</keyword>
<keyword evidence="7" id="KW-1133">Transmembrane helix</keyword>
<dbReference type="OrthoDB" id="10031947at2759"/>
<keyword evidence="2" id="KW-0805">Transcription regulation</keyword>
<reference evidence="10" key="1">
    <citation type="journal article" date="2015" name="BMC Genomics">
        <title>Genomic and transcriptomic analysis of the endophytic fungus Pestalotiopsis fici reveals its lifestyle and high potential for synthesis of natural products.</title>
        <authorList>
            <person name="Wang X."/>
            <person name="Zhang X."/>
            <person name="Liu L."/>
            <person name="Xiang M."/>
            <person name="Wang W."/>
            <person name="Sun X."/>
            <person name="Che Y."/>
            <person name="Guo L."/>
            <person name="Liu G."/>
            <person name="Guo L."/>
            <person name="Wang C."/>
            <person name="Yin W.B."/>
            <person name="Stadler M."/>
            <person name="Zhang X."/>
            <person name="Liu X."/>
        </authorList>
    </citation>
    <scope>NUCLEOTIDE SEQUENCE [LARGE SCALE GENOMIC DNA]</scope>
    <source>
        <strain evidence="10">W106-1 / CGMCC3.15140</strain>
    </source>
</reference>
<dbReference type="InterPro" id="IPR007219">
    <property type="entry name" value="XnlR_reg_dom"/>
</dbReference>
<evidence type="ECO:0000256" key="6">
    <source>
        <dbReference type="SAM" id="MobiDB-lite"/>
    </source>
</evidence>
<keyword evidence="4" id="KW-0804">Transcription</keyword>
<feature type="domain" description="Xylanolytic transcriptional activator regulatory" evidence="8">
    <location>
        <begin position="308"/>
        <end position="376"/>
    </location>
</feature>
<evidence type="ECO:0000256" key="4">
    <source>
        <dbReference type="ARBA" id="ARBA00023163"/>
    </source>
</evidence>
<dbReference type="InterPro" id="IPR052073">
    <property type="entry name" value="Amide_Lactam_Regulators"/>
</dbReference>
<dbReference type="SMART" id="SM00906">
    <property type="entry name" value="Fungal_trans"/>
    <property type="match status" value="1"/>
</dbReference>
<feature type="transmembrane region" description="Helical" evidence="7">
    <location>
        <begin position="483"/>
        <end position="504"/>
    </location>
</feature>
<keyword evidence="7" id="KW-0472">Membrane</keyword>
<dbReference type="InParanoid" id="W3WJE6"/>
<dbReference type="GO" id="GO:0003677">
    <property type="term" value="F:DNA binding"/>
    <property type="evidence" value="ECO:0007669"/>
    <property type="project" value="UniProtKB-KW"/>
</dbReference>
<feature type="region of interest" description="Disordered" evidence="6">
    <location>
        <begin position="1"/>
        <end position="98"/>
    </location>
</feature>
<dbReference type="HOGENOM" id="CLU_015361_2_0_1"/>
<feature type="region of interest" description="Disordered" evidence="6">
    <location>
        <begin position="555"/>
        <end position="595"/>
    </location>
</feature>
<dbReference type="GeneID" id="19278882"/>
<evidence type="ECO:0000259" key="8">
    <source>
        <dbReference type="SMART" id="SM00906"/>
    </source>
</evidence>
<keyword evidence="1" id="KW-0862">Zinc</keyword>
<evidence type="ECO:0000313" key="10">
    <source>
        <dbReference type="Proteomes" id="UP000030651"/>
    </source>
</evidence>
<proteinExistence type="predicted"/>
<evidence type="ECO:0000256" key="7">
    <source>
        <dbReference type="SAM" id="Phobius"/>
    </source>
</evidence>
<dbReference type="RefSeq" id="XP_007840641.1">
    <property type="nucleotide sequence ID" value="XM_007842450.1"/>
</dbReference>
<dbReference type="PANTHER" id="PTHR47171">
    <property type="entry name" value="FARA-RELATED"/>
    <property type="match status" value="1"/>
</dbReference>
<name>W3WJE6_PESFW</name>
<protein>
    <recommendedName>
        <fullName evidence="8">Xylanolytic transcriptional activator regulatory domain-containing protein</fullName>
    </recommendedName>
</protein>
<feature type="compositionally biased region" description="Polar residues" evidence="6">
    <location>
        <begin position="555"/>
        <end position="564"/>
    </location>
</feature>
<feature type="compositionally biased region" description="Polar residues" evidence="6">
    <location>
        <begin position="46"/>
        <end position="58"/>
    </location>
</feature>
<keyword evidence="7" id="KW-0812">Transmembrane</keyword>
<evidence type="ECO:0000256" key="2">
    <source>
        <dbReference type="ARBA" id="ARBA00023015"/>
    </source>
</evidence>
<dbReference type="AlphaFoldDB" id="W3WJE6"/>
<dbReference type="Proteomes" id="UP000030651">
    <property type="component" value="Unassembled WGS sequence"/>
</dbReference>
<dbReference type="PANTHER" id="PTHR47171:SF6">
    <property type="entry name" value="SPECIFIC TRANSCRIPTION FACTOR, PUTATIVE (AFU_ORTHOLOGUE AFUA_2G06130)-RELATED"/>
    <property type="match status" value="1"/>
</dbReference>
<sequence length="654" mass="72151">MLKFVEDNVGGVGTKRASGHKACSTCKKRHKRCHHNDSVSKVPAVSTRSQGANVSRGDSPQEERASHALSSPQIDLGQHDEATQPQDTTEDTRRGQDPDELAEGAYLRFIGDLNPEASFLRRYPQDSTAASPTIHEIGVWQDRKSQERSRPEHTISASDIDVEAPEGCSIRRSGLVSLQALSPYLRKECISVMPPEYEYETISKVFYSKFDTLFPILHGQNISELDVMDSTAIKQCICLTAAPDPSLRPHLRLPHTEAILSPLEFRSYLAAAVKQSLDMGFIRDKIVLLQVHALMAFSSSEANGSEISSIYCAQAVLFSQTLGLHLSWPEAAKAKRSRCLYWCVRVLDRLNAATNGRPILMHDRDVDKYVNESIEEQVLPFRLLIRISGILDAVIAQYRPHPSGETQVPPEVSFEELVRDTQASGIGDGLLASLEVFFSAVMILRDRPNRQGNAQEQISQSPTQVFHAMNIVSLLTEDLQSTITYWAIVPYGIALATSVAYRLMRNSSILYKRKRARLLLCSGCDALDELTASFPSALKMAKLAKSALREFDRAGTSTTSTTIRGQRLREGNPPVNLENRTPGGETPLIGSAVSQGPNNGLNLDSGLFCESGCDFAMPTLDTIWSNALDIPVTSDIFDNFSLGNMDSAEWLQPI</sequence>
<keyword evidence="5" id="KW-0539">Nucleus</keyword>
<evidence type="ECO:0000313" key="9">
    <source>
        <dbReference type="EMBL" id="ETS74003.1"/>
    </source>
</evidence>
<evidence type="ECO:0000256" key="3">
    <source>
        <dbReference type="ARBA" id="ARBA00023125"/>
    </source>
</evidence>
<dbReference type="GO" id="GO:0008270">
    <property type="term" value="F:zinc ion binding"/>
    <property type="evidence" value="ECO:0007669"/>
    <property type="project" value="InterPro"/>
</dbReference>
<evidence type="ECO:0000256" key="5">
    <source>
        <dbReference type="ARBA" id="ARBA00023242"/>
    </source>
</evidence>
<evidence type="ECO:0000256" key="1">
    <source>
        <dbReference type="ARBA" id="ARBA00022833"/>
    </source>
</evidence>
<gene>
    <name evidence="9" type="ORF">PFICI_13869</name>
</gene>
<keyword evidence="3" id="KW-0238">DNA-binding</keyword>
<dbReference type="eggNOG" id="ENOG502R395">
    <property type="taxonomic scope" value="Eukaryota"/>
</dbReference>
<dbReference type="GO" id="GO:0006351">
    <property type="term" value="P:DNA-templated transcription"/>
    <property type="evidence" value="ECO:0007669"/>
    <property type="project" value="InterPro"/>
</dbReference>
<dbReference type="EMBL" id="KI912120">
    <property type="protein sequence ID" value="ETS74003.1"/>
    <property type="molecule type" value="Genomic_DNA"/>
</dbReference>
<dbReference type="OMA" id="FENHERC"/>
<dbReference type="Pfam" id="PF04082">
    <property type="entry name" value="Fungal_trans"/>
    <property type="match status" value="1"/>
</dbReference>
<dbReference type="CDD" id="cd12148">
    <property type="entry name" value="fungal_TF_MHR"/>
    <property type="match status" value="1"/>
</dbReference>
<accession>W3WJE6</accession>
<dbReference type="KEGG" id="pfy:PFICI_13869"/>
<organism evidence="9 10">
    <name type="scientific">Pestalotiopsis fici (strain W106-1 / CGMCC3.15140)</name>
    <dbReference type="NCBI Taxonomy" id="1229662"/>
    <lineage>
        <taxon>Eukaryota</taxon>
        <taxon>Fungi</taxon>
        <taxon>Dikarya</taxon>
        <taxon>Ascomycota</taxon>
        <taxon>Pezizomycotina</taxon>
        <taxon>Sordariomycetes</taxon>
        <taxon>Xylariomycetidae</taxon>
        <taxon>Amphisphaeriales</taxon>
        <taxon>Sporocadaceae</taxon>
        <taxon>Pestalotiopsis</taxon>
    </lineage>
</organism>